<keyword evidence="6 7" id="KW-0472">Membrane</keyword>
<reference evidence="9 10" key="1">
    <citation type="submission" date="2024-10" db="EMBL/GenBank/DDBJ databases">
        <title>The Natural Products Discovery Center: Release of the First 8490 Sequenced Strains for Exploring Actinobacteria Biosynthetic Diversity.</title>
        <authorList>
            <person name="Kalkreuter E."/>
            <person name="Kautsar S.A."/>
            <person name="Yang D."/>
            <person name="Bader C.D."/>
            <person name="Teijaro C.N."/>
            <person name="Fluegel L."/>
            <person name="Davis C.M."/>
            <person name="Simpson J.R."/>
            <person name="Lauterbach L."/>
            <person name="Steele A.D."/>
            <person name="Gui C."/>
            <person name="Meng S."/>
            <person name="Li G."/>
            <person name="Viehrig K."/>
            <person name="Ye F."/>
            <person name="Su P."/>
            <person name="Kiefer A.F."/>
            <person name="Nichols A."/>
            <person name="Cepeda A.J."/>
            <person name="Yan W."/>
            <person name="Fan B."/>
            <person name="Jiang Y."/>
            <person name="Adhikari A."/>
            <person name="Zheng C.-J."/>
            <person name="Schuster L."/>
            <person name="Cowan T.M."/>
            <person name="Smanski M.J."/>
            <person name="Chevrette M.G."/>
            <person name="De Carvalho L.P.S."/>
            <person name="Shen B."/>
        </authorList>
    </citation>
    <scope>NUCLEOTIDE SEQUENCE [LARGE SCALE GENOMIC DNA]</scope>
    <source>
        <strain evidence="9 10">NPDC001281</strain>
    </source>
</reference>
<gene>
    <name evidence="9" type="ORF">ACFY05_27510</name>
</gene>
<feature type="transmembrane region" description="Helical" evidence="7">
    <location>
        <begin position="105"/>
        <end position="126"/>
    </location>
</feature>
<feature type="domain" description="ABC transmembrane type-1" evidence="8">
    <location>
        <begin position="99"/>
        <end position="308"/>
    </location>
</feature>
<dbReference type="Pfam" id="PF00528">
    <property type="entry name" value="BPD_transp_1"/>
    <property type="match status" value="1"/>
</dbReference>
<evidence type="ECO:0000256" key="4">
    <source>
        <dbReference type="ARBA" id="ARBA00022692"/>
    </source>
</evidence>
<protein>
    <submittedName>
        <fullName evidence="9">ABC transporter permease</fullName>
    </submittedName>
</protein>
<feature type="transmembrane region" description="Helical" evidence="7">
    <location>
        <begin position="12"/>
        <end position="33"/>
    </location>
</feature>
<dbReference type="PANTHER" id="PTHR43163:SF6">
    <property type="entry name" value="DIPEPTIDE TRANSPORT SYSTEM PERMEASE PROTEIN DPPB-RELATED"/>
    <property type="match status" value="1"/>
</dbReference>
<dbReference type="PROSITE" id="PS50928">
    <property type="entry name" value="ABC_TM1"/>
    <property type="match status" value="1"/>
</dbReference>
<evidence type="ECO:0000256" key="3">
    <source>
        <dbReference type="ARBA" id="ARBA00022475"/>
    </source>
</evidence>
<organism evidence="9 10">
    <name type="scientific">Microtetraspora fusca</name>
    <dbReference type="NCBI Taxonomy" id="1997"/>
    <lineage>
        <taxon>Bacteria</taxon>
        <taxon>Bacillati</taxon>
        <taxon>Actinomycetota</taxon>
        <taxon>Actinomycetes</taxon>
        <taxon>Streptosporangiales</taxon>
        <taxon>Streptosporangiaceae</taxon>
        <taxon>Microtetraspora</taxon>
    </lineage>
</organism>
<dbReference type="EMBL" id="JBIAXI010000018">
    <property type="protein sequence ID" value="MFF4776613.1"/>
    <property type="molecule type" value="Genomic_DNA"/>
</dbReference>
<dbReference type="InterPro" id="IPR045621">
    <property type="entry name" value="BPD_transp_1_N"/>
</dbReference>
<evidence type="ECO:0000256" key="6">
    <source>
        <dbReference type="ARBA" id="ARBA00023136"/>
    </source>
</evidence>
<evidence type="ECO:0000259" key="8">
    <source>
        <dbReference type="PROSITE" id="PS50928"/>
    </source>
</evidence>
<feature type="transmembrane region" description="Helical" evidence="7">
    <location>
        <begin position="243"/>
        <end position="269"/>
    </location>
</feature>
<evidence type="ECO:0000256" key="1">
    <source>
        <dbReference type="ARBA" id="ARBA00004651"/>
    </source>
</evidence>
<feature type="transmembrane region" description="Helical" evidence="7">
    <location>
        <begin position="138"/>
        <end position="165"/>
    </location>
</feature>
<accession>A0ABW6VB85</accession>
<dbReference type="CDD" id="cd06261">
    <property type="entry name" value="TM_PBP2"/>
    <property type="match status" value="1"/>
</dbReference>
<dbReference type="PANTHER" id="PTHR43163">
    <property type="entry name" value="DIPEPTIDE TRANSPORT SYSTEM PERMEASE PROTEIN DPPB-RELATED"/>
    <property type="match status" value="1"/>
</dbReference>
<feature type="transmembrane region" description="Helical" evidence="7">
    <location>
        <begin position="289"/>
        <end position="308"/>
    </location>
</feature>
<keyword evidence="2 7" id="KW-0813">Transport</keyword>
<name>A0ABW6VB85_MICFU</name>
<dbReference type="Pfam" id="PF19300">
    <property type="entry name" value="BPD_transp_1_N"/>
    <property type="match status" value="1"/>
</dbReference>
<comment type="caution">
    <text evidence="9">The sequence shown here is derived from an EMBL/GenBank/DDBJ whole genome shotgun (WGS) entry which is preliminary data.</text>
</comment>
<evidence type="ECO:0000313" key="9">
    <source>
        <dbReference type="EMBL" id="MFF4776613.1"/>
    </source>
</evidence>
<proteinExistence type="inferred from homology"/>
<dbReference type="Gene3D" id="1.10.3720.10">
    <property type="entry name" value="MetI-like"/>
    <property type="match status" value="1"/>
</dbReference>
<evidence type="ECO:0000256" key="5">
    <source>
        <dbReference type="ARBA" id="ARBA00022989"/>
    </source>
</evidence>
<keyword evidence="10" id="KW-1185">Reference proteome</keyword>
<comment type="similarity">
    <text evidence="7">Belongs to the binding-protein-dependent transport system permease family.</text>
</comment>
<dbReference type="Proteomes" id="UP001602119">
    <property type="component" value="Unassembled WGS sequence"/>
</dbReference>
<evidence type="ECO:0000256" key="2">
    <source>
        <dbReference type="ARBA" id="ARBA00022448"/>
    </source>
</evidence>
<dbReference type="InterPro" id="IPR035906">
    <property type="entry name" value="MetI-like_sf"/>
</dbReference>
<sequence length="321" mass="34698">MNRGLDLVLRRTAVALITIFCAISLNFLLFRVVPGDAVSNLARVPNSTVAQQQALRHEFGLDRSIGVQYVAYLRELAHGNLGRSFANGQPVSKNLGEALGNTLPMVLLGTVVAILAGIATGVLGAVRRGTRTDRALTVSSLTVYALPAQWVGLLLLFLLGGVFPSGGRVDEFLIEPSPWQHMVDVLWHMTLPSLVVGLTLFGQYALLTRTAMLETLAEDYVLTARAKGLSTLRIVRHHALRNAMLPISTLIALSLGSVVGGVVLIETVFSWPGIGRAIYSAVTSRDYPMLQGAFLVLTVVVVVCNYVSDLIYLRLDPRITV</sequence>
<keyword evidence="4 7" id="KW-0812">Transmembrane</keyword>
<keyword evidence="3" id="KW-1003">Cell membrane</keyword>
<dbReference type="InterPro" id="IPR000515">
    <property type="entry name" value="MetI-like"/>
</dbReference>
<dbReference type="SUPFAM" id="SSF161098">
    <property type="entry name" value="MetI-like"/>
    <property type="match status" value="1"/>
</dbReference>
<dbReference type="RefSeq" id="WP_387344992.1">
    <property type="nucleotide sequence ID" value="NZ_JBIAXI010000018.1"/>
</dbReference>
<evidence type="ECO:0000256" key="7">
    <source>
        <dbReference type="RuleBase" id="RU363032"/>
    </source>
</evidence>
<evidence type="ECO:0000313" key="10">
    <source>
        <dbReference type="Proteomes" id="UP001602119"/>
    </source>
</evidence>
<comment type="subcellular location">
    <subcellularLocation>
        <location evidence="1 7">Cell membrane</location>
        <topology evidence="1 7">Multi-pass membrane protein</topology>
    </subcellularLocation>
</comment>
<keyword evidence="5 7" id="KW-1133">Transmembrane helix</keyword>
<feature type="transmembrane region" description="Helical" evidence="7">
    <location>
        <begin position="185"/>
        <end position="207"/>
    </location>
</feature>